<dbReference type="InterPro" id="IPR016181">
    <property type="entry name" value="Acyl_CoA_acyltransferase"/>
</dbReference>
<comment type="caution">
    <text evidence="1">The sequence shown here is derived from an EMBL/GenBank/DDBJ whole genome shotgun (WGS) entry which is preliminary data.</text>
</comment>
<accession>A0AAP3AMD5</accession>
<dbReference type="GeneID" id="93717838"/>
<dbReference type="InterPro" id="IPR010033">
    <property type="entry name" value="HAD_SF_ppase_IIIC"/>
</dbReference>
<name>A0AAP3AMD5_RIEAN</name>
<dbReference type="Gene3D" id="3.40.630.30">
    <property type="match status" value="1"/>
</dbReference>
<protein>
    <submittedName>
        <fullName evidence="1">HAD-IIIC family phosphatase</fullName>
    </submittedName>
</protein>
<dbReference type="SUPFAM" id="SSF55729">
    <property type="entry name" value="Acyl-CoA N-acyltransferases (Nat)"/>
    <property type="match status" value="1"/>
</dbReference>
<dbReference type="RefSeq" id="WP_013446889.1">
    <property type="nucleotide sequence ID" value="NZ_CP029760.1"/>
</dbReference>
<dbReference type="AlphaFoldDB" id="A0AAP3AMD5"/>
<dbReference type="InterPro" id="IPR023214">
    <property type="entry name" value="HAD_sf"/>
</dbReference>
<dbReference type="InterPro" id="IPR010037">
    <property type="entry name" value="FkbH_domain"/>
</dbReference>
<gene>
    <name evidence="1" type="ORF">OKE68_00350</name>
</gene>
<dbReference type="NCBIfam" id="TIGR01686">
    <property type="entry name" value="FkbH"/>
    <property type="match status" value="1"/>
</dbReference>
<dbReference type="EMBL" id="JAOZYT010000001">
    <property type="protein sequence ID" value="MCW0522768.1"/>
    <property type="molecule type" value="Genomic_DNA"/>
</dbReference>
<dbReference type="InterPro" id="IPR036412">
    <property type="entry name" value="HAD-like_sf"/>
</dbReference>
<evidence type="ECO:0000313" key="1">
    <source>
        <dbReference type="EMBL" id="MCW0522768.1"/>
    </source>
</evidence>
<proteinExistence type="predicted"/>
<dbReference type="NCBIfam" id="TIGR01681">
    <property type="entry name" value="HAD-SF-IIIC"/>
    <property type="match status" value="1"/>
</dbReference>
<organism evidence="1 2">
    <name type="scientific">Riemerella anatipestifer</name>
    <name type="common">Moraxella anatipestifer</name>
    <dbReference type="NCBI Taxonomy" id="34085"/>
    <lineage>
        <taxon>Bacteria</taxon>
        <taxon>Pseudomonadati</taxon>
        <taxon>Bacteroidota</taxon>
        <taxon>Flavobacteriia</taxon>
        <taxon>Flavobacteriales</taxon>
        <taxon>Weeksellaceae</taxon>
        <taxon>Riemerella</taxon>
    </lineage>
</organism>
<dbReference type="SUPFAM" id="SSF56784">
    <property type="entry name" value="HAD-like"/>
    <property type="match status" value="1"/>
</dbReference>
<dbReference type="Gene3D" id="3.40.50.1000">
    <property type="entry name" value="HAD superfamily/HAD-like"/>
    <property type="match status" value="1"/>
</dbReference>
<sequence length="528" mass="61611">MSKYIYRNYTIEYLFDAQDVFSGYGDVSKPTQGHSDYIIFYQINPSLSPEEQINEIEDIKSKINFILHSGLTGRVIIFTLYRDTNRDWNIKTPELLNAIDSFNIQFLQEKSAQYGHVKILDINRFLQEQKLPIIEWRFFFTSQMPYNPKFSKAFKDWFYKQTHALDLKRKKCIVLDCDNTLWGGVVGEEGPFGIKLGMDYPGICFQSFQKLLLKLSEKGVILAVCSKNNLKDVQEVWDKNPNHLINSNVLSAYRINWQDKASNIKSIAEELNIGTDSFVFIDDNPVERGLVKEFLPEVAVPDFPDKPYELVNFFWQVYHDYFMAYEFSAEDMKKTEQYKQNFFRNESKKAFDDMDDYLSSLGMEIDIIQANESNISRIAQMTQKTNQFNLTTRRYTQEQLQYMLSQGASIYCAHVKDKFGDNGITIAAIITEKEQCLHLDSYLLSCRILGREIEKTVLLALIDKIKKEKQLSNITAEFIPTKKNAMATNFLEKVGFTLIETTTDGVKKYRLEHSEKLQMKDYYKITFK</sequence>
<reference evidence="1" key="1">
    <citation type="submission" date="2022-10" db="EMBL/GenBank/DDBJ databases">
        <title>Sifting through the core-genome to identify putative cross-protective antigens against Riemerella anatipestifer.</title>
        <authorList>
            <person name="Zheng X."/>
            <person name="Zhang W."/>
        </authorList>
    </citation>
    <scope>NUCLEOTIDE SEQUENCE</scope>
    <source>
        <strain evidence="1">ZWRA178</strain>
    </source>
</reference>
<dbReference type="Proteomes" id="UP001207440">
    <property type="component" value="Unassembled WGS sequence"/>
</dbReference>
<evidence type="ECO:0000313" key="2">
    <source>
        <dbReference type="Proteomes" id="UP001207440"/>
    </source>
</evidence>